<evidence type="ECO:0000256" key="1">
    <source>
        <dbReference type="SAM" id="Phobius"/>
    </source>
</evidence>
<dbReference type="KEGG" id="hmo:HM1_0305"/>
<keyword evidence="1" id="KW-0812">Transmembrane</keyword>
<organism evidence="2 3">
    <name type="scientific">Heliobacterium modesticaldum (strain ATCC 51547 / Ice1)</name>
    <dbReference type="NCBI Taxonomy" id="498761"/>
    <lineage>
        <taxon>Bacteria</taxon>
        <taxon>Bacillati</taxon>
        <taxon>Bacillota</taxon>
        <taxon>Clostridia</taxon>
        <taxon>Eubacteriales</taxon>
        <taxon>Heliobacteriaceae</taxon>
        <taxon>Heliomicrobium</taxon>
    </lineage>
</organism>
<sequence>MPVFFLWHYFILLKFFCNYILKSQIFYGEAGHKQARYFYG</sequence>
<dbReference type="STRING" id="498761.HM1_0305"/>
<reference evidence="2 3" key="1">
    <citation type="journal article" date="2008" name="J. Bacteriol.">
        <title>The genome of Heliobacterium modesticaldum, a phototrophic representative of the Firmicutes containing the simplest photosynthetic apparatus.</title>
        <authorList>
            <person name="Sattley W.M."/>
            <person name="Madigan M.T."/>
            <person name="Swingley W.D."/>
            <person name="Cheung P.C."/>
            <person name="Clocksin K.M."/>
            <person name="Conrad A.L."/>
            <person name="Dejesa L.C."/>
            <person name="Honchak B.M."/>
            <person name="Jung D.O."/>
            <person name="Karbach L.E."/>
            <person name="Kurdoglu A."/>
            <person name="Lahiri S."/>
            <person name="Mastrian S.D."/>
            <person name="Page L.E."/>
            <person name="Taylor H.L."/>
            <person name="Wang Z.T."/>
            <person name="Raymond J."/>
            <person name="Chen M."/>
            <person name="Blankenship R.E."/>
            <person name="Touchman J.W."/>
        </authorList>
    </citation>
    <scope>NUCLEOTIDE SEQUENCE [LARGE SCALE GENOMIC DNA]</scope>
    <source>
        <strain evidence="3">ATCC 51547 / Ice1</strain>
    </source>
</reference>
<proteinExistence type="predicted"/>
<protein>
    <submittedName>
        <fullName evidence="2">Uncharacterized protein</fullName>
    </submittedName>
</protein>
<dbReference type="AlphaFoldDB" id="B0TEK5"/>
<dbReference type="HOGENOM" id="CLU_3290619_0_0_9"/>
<dbReference type="Proteomes" id="UP000008550">
    <property type="component" value="Chromosome"/>
</dbReference>
<evidence type="ECO:0000313" key="2">
    <source>
        <dbReference type="EMBL" id="ABZ82924.1"/>
    </source>
</evidence>
<evidence type="ECO:0000313" key="3">
    <source>
        <dbReference type="Proteomes" id="UP000008550"/>
    </source>
</evidence>
<keyword evidence="1" id="KW-1133">Transmembrane helix</keyword>
<feature type="transmembrane region" description="Helical" evidence="1">
    <location>
        <begin position="6"/>
        <end position="27"/>
    </location>
</feature>
<name>B0TEK5_HELMI</name>
<dbReference type="EMBL" id="CP000930">
    <property type="protein sequence ID" value="ABZ82924.1"/>
    <property type="molecule type" value="Genomic_DNA"/>
</dbReference>
<keyword evidence="1" id="KW-0472">Membrane</keyword>
<gene>
    <name evidence="2" type="ORF">HM1_0305</name>
</gene>
<keyword evidence="3" id="KW-1185">Reference proteome</keyword>
<accession>B0TEK5</accession>